<name>A0A6J5WR62_PRUAR</name>
<gene>
    <name evidence="1" type="ORF">CURHAP_LOCUS18708</name>
    <name evidence="2" type="ORF">CURHAP_LOCUS43011</name>
    <name evidence="3" type="ORF">ORAREDHAP_LOCUS18685</name>
</gene>
<evidence type="ECO:0000313" key="3">
    <source>
        <dbReference type="EMBL" id="CAB4302803.1"/>
    </source>
</evidence>
<dbReference type="EMBL" id="CAEKDK010000007">
    <property type="protein sequence ID" value="CAB4286197.1"/>
    <property type="molecule type" value="Genomic_DNA"/>
</dbReference>
<sequence>MKIENSLRSLHSLSRAFLQLVPVRLFGTGRQPTYMKRRREGGVTCLVLALSKAVEEGHKWKQPMLWSFS</sequence>
<dbReference type="EMBL" id="CAEKDK010000003">
    <property type="protein sequence ID" value="CAB4272158.1"/>
    <property type="molecule type" value="Genomic_DNA"/>
</dbReference>
<evidence type="ECO:0000313" key="4">
    <source>
        <dbReference type="Proteomes" id="UP000507222"/>
    </source>
</evidence>
<evidence type="ECO:0000313" key="5">
    <source>
        <dbReference type="Proteomes" id="UP000507245"/>
    </source>
</evidence>
<accession>A0A6J5WR62</accession>
<dbReference type="Proteomes" id="UP000507222">
    <property type="component" value="Unassembled WGS sequence"/>
</dbReference>
<protein>
    <submittedName>
        <fullName evidence="3">Uncharacterized protein</fullName>
    </submittedName>
</protein>
<dbReference type="AlphaFoldDB" id="A0A6J5WR62"/>
<organism evidence="3 5">
    <name type="scientific">Prunus armeniaca</name>
    <name type="common">Apricot</name>
    <name type="synonym">Armeniaca vulgaris</name>
    <dbReference type="NCBI Taxonomy" id="36596"/>
    <lineage>
        <taxon>Eukaryota</taxon>
        <taxon>Viridiplantae</taxon>
        <taxon>Streptophyta</taxon>
        <taxon>Embryophyta</taxon>
        <taxon>Tracheophyta</taxon>
        <taxon>Spermatophyta</taxon>
        <taxon>Magnoliopsida</taxon>
        <taxon>eudicotyledons</taxon>
        <taxon>Gunneridae</taxon>
        <taxon>Pentapetalae</taxon>
        <taxon>rosids</taxon>
        <taxon>fabids</taxon>
        <taxon>Rosales</taxon>
        <taxon>Rosaceae</taxon>
        <taxon>Amygdaloideae</taxon>
        <taxon>Amygdaleae</taxon>
        <taxon>Prunus</taxon>
    </lineage>
</organism>
<evidence type="ECO:0000313" key="2">
    <source>
        <dbReference type="EMBL" id="CAB4286197.1"/>
    </source>
</evidence>
<reference evidence="5" key="1">
    <citation type="journal article" date="2020" name="Genome Biol.">
        <title>Gamete binning: chromosome-level and haplotype-resolved genome assembly enabled by high-throughput single-cell sequencing of gamete genomes.</title>
        <authorList>
            <person name="Campoy J.A."/>
            <person name="Sun H."/>
            <person name="Goel M."/>
            <person name="Jiao W.-B."/>
            <person name="Folz-Donahue K."/>
            <person name="Wang N."/>
            <person name="Rubio M."/>
            <person name="Liu C."/>
            <person name="Kukat C."/>
            <person name="Ruiz D."/>
            <person name="Huettel B."/>
            <person name="Schneeberger K."/>
        </authorList>
    </citation>
    <scope>NUCLEOTIDE SEQUENCE [LARGE SCALE GENOMIC DNA]</scope>
    <source>
        <strain evidence="5">cv. Rojo Pasion</strain>
    </source>
</reference>
<reference evidence="3 4" key="2">
    <citation type="submission" date="2020-05" db="EMBL/GenBank/DDBJ databases">
        <authorList>
            <person name="Campoy J."/>
            <person name="Schneeberger K."/>
            <person name="Spophaly S."/>
        </authorList>
    </citation>
    <scope>NUCLEOTIDE SEQUENCE [LARGE SCALE GENOMIC DNA]</scope>
    <source>
        <strain evidence="3">PruArmRojPasFocal</strain>
    </source>
</reference>
<dbReference type="Proteomes" id="UP000507245">
    <property type="component" value="Unassembled WGS sequence"/>
</dbReference>
<dbReference type="EMBL" id="CAEKKB010000003">
    <property type="protein sequence ID" value="CAB4302803.1"/>
    <property type="molecule type" value="Genomic_DNA"/>
</dbReference>
<keyword evidence="5" id="KW-1185">Reference proteome</keyword>
<proteinExistence type="predicted"/>
<evidence type="ECO:0000313" key="1">
    <source>
        <dbReference type="EMBL" id="CAB4272158.1"/>
    </source>
</evidence>